<dbReference type="Proteomes" id="UP001391051">
    <property type="component" value="Unassembled WGS sequence"/>
</dbReference>
<comment type="caution">
    <text evidence="1">The sequence shown here is derived from an EMBL/GenBank/DDBJ whole genome shotgun (WGS) entry which is preliminary data.</text>
</comment>
<accession>A0ABR1Q991</accession>
<dbReference type="EMBL" id="JAQQWE010000006">
    <property type="protein sequence ID" value="KAK7948867.1"/>
    <property type="molecule type" value="Genomic_DNA"/>
</dbReference>
<dbReference type="GeneID" id="92079037"/>
<reference evidence="1 2" key="1">
    <citation type="submission" date="2023-01" db="EMBL/GenBank/DDBJ databases">
        <title>Analysis of 21 Apiospora genomes using comparative genomics revels a genus with tremendous synthesis potential of carbohydrate active enzymes and secondary metabolites.</title>
        <authorList>
            <person name="Sorensen T."/>
        </authorList>
    </citation>
    <scope>NUCLEOTIDE SEQUENCE [LARGE SCALE GENOMIC DNA]</scope>
    <source>
        <strain evidence="1 2">CBS 24483</strain>
    </source>
</reference>
<evidence type="ECO:0000313" key="1">
    <source>
        <dbReference type="EMBL" id="KAK7948867.1"/>
    </source>
</evidence>
<dbReference type="RefSeq" id="XP_066698373.1">
    <property type="nucleotide sequence ID" value="XM_066845975.1"/>
</dbReference>
<protein>
    <recommendedName>
        <fullName evidence="3">F-box domain-containing protein</fullName>
    </recommendedName>
</protein>
<name>A0ABR1Q991_9PEZI</name>
<evidence type="ECO:0008006" key="3">
    <source>
        <dbReference type="Google" id="ProtNLM"/>
    </source>
</evidence>
<sequence>MDQLSVELVGLIFNELNDRSVLAFRAVSRRVCRATYDLFTQRWFATLVTDFEPCSLARIYRISQDRDLASRVRCLRIDIRAALPRTGAPLPLALTLRLPDDEEDSFKQPCPRRESGSLDLDSPQANRLRDMFLRFTNCTEICVTDGFVSRFWDTPPAGKISPIDICWLMLSLLRGDGRLHLERFEVEFGRNPIEKTDAWPSGPELCAFLSQSSWATHLRQLSINWEFKESLLEVMMPLITSAAQLKWLALRHSGFSENDAFFIRLASAPQVPALTERRLAGCNELSLAAHRTLPVNARVTMDKICVGGGGASGDPEGRIGYVLSQLAGMDWPALRCVTVPGCFREFWCPLLFNQEFMGRCGGGFEFTLRDFRSKQRVYGVRYRGRGDDMRFALSAMNNSYKLQRKGHGPETPDFESSPGFQLGREVQEQLW</sequence>
<gene>
    <name evidence="1" type="ORF">PG986_009753</name>
</gene>
<organism evidence="1 2">
    <name type="scientific">Apiospora aurea</name>
    <dbReference type="NCBI Taxonomy" id="335848"/>
    <lineage>
        <taxon>Eukaryota</taxon>
        <taxon>Fungi</taxon>
        <taxon>Dikarya</taxon>
        <taxon>Ascomycota</taxon>
        <taxon>Pezizomycotina</taxon>
        <taxon>Sordariomycetes</taxon>
        <taxon>Xylariomycetidae</taxon>
        <taxon>Amphisphaeriales</taxon>
        <taxon>Apiosporaceae</taxon>
        <taxon>Apiospora</taxon>
    </lineage>
</organism>
<keyword evidence="2" id="KW-1185">Reference proteome</keyword>
<evidence type="ECO:0000313" key="2">
    <source>
        <dbReference type="Proteomes" id="UP001391051"/>
    </source>
</evidence>
<proteinExistence type="predicted"/>